<gene>
    <name evidence="1" type="ORF">C8F04DRAFT_1314004</name>
</gene>
<name>A0AAD6X823_9AGAR</name>
<accession>A0AAD6X823</accession>
<dbReference type="EMBL" id="JARJCM010000023">
    <property type="protein sequence ID" value="KAJ7040117.1"/>
    <property type="molecule type" value="Genomic_DNA"/>
</dbReference>
<evidence type="ECO:0000313" key="2">
    <source>
        <dbReference type="Proteomes" id="UP001218188"/>
    </source>
</evidence>
<keyword evidence="2" id="KW-1185">Reference proteome</keyword>
<sequence length="386" mass="43513">MAKQTRLSGWPLGTAVMLNLFSPHRGRLSLSFPIPNPSTSIRPNLYSSQWEKSGLTFGEGHSGSARRVIEGLGSFHQQEMVLHSDAWTTPGTVKLKDLPFICFTIQCCRPTLGTTGGAGMEGVEICWTEKTIGARELEFEWQDTELKVSSLSPHLEFRHCNDLFLEQSRKQSIPCNVTLRTIFGHHKIRTWKSTYSEFLWRNEQTAPSRVVVVQTPKTRTVSPFLCPPLHIAYLGIGQRCGGQCPCYVTRRSCEQYRRNCFWGWNWMEHKFTTKVEAWVVAGDMVPLTREGDNTSEAPESGVAGGSGYTLKWPLYSSMCCRLFANVHKGTTDHELNMTQADGFPRGLGGSSWSGDRSDLCWAFHAQFVEAVVCQVQRWKPTIHKSK</sequence>
<evidence type="ECO:0000313" key="1">
    <source>
        <dbReference type="EMBL" id="KAJ7040117.1"/>
    </source>
</evidence>
<comment type="caution">
    <text evidence="1">The sequence shown here is derived from an EMBL/GenBank/DDBJ whole genome shotgun (WGS) entry which is preliminary data.</text>
</comment>
<organism evidence="1 2">
    <name type="scientific">Mycena alexandri</name>
    <dbReference type="NCBI Taxonomy" id="1745969"/>
    <lineage>
        <taxon>Eukaryota</taxon>
        <taxon>Fungi</taxon>
        <taxon>Dikarya</taxon>
        <taxon>Basidiomycota</taxon>
        <taxon>Agaricomycotina</taxon>
        <taxon>Agaricomycetes</taxon>
        <taxon>Agaricomycetidae</taxon>
        <taxon>Agaricales</taxon>
        <taxon>Marasmiineae</taxon>
        <taxon>Mycenaceae</taxon>
        <taxon>Mycena</taxon>
    </lineage>
</organism>
<dbReference type="Proteomes" id="UP001218188">
    <property type="component" value="Unassembled WGS sequence"/>
</dbReference>
<proteinExistence type="predicted"/>
<dbReference type="AlphaFoldDB" id="A0AAD6X823"/>
<reference evidence="1" key="1">
    <citation type="submission" date="2023-03" db="EMBL/GenBank/DDBJ databases">
        <title>Massive genome expansion in bonnet fungi (Mycena s.s.) driven by repeated elements and novel gene families across ecological guilds.</title>
        <authorList>
            <consortium name="Lawrence Berkeley National Laboratory"/>
            <person name="Harder C.B."/>
            <person name="Miyauchi S."/>
            <person name="Viragh M."/>
            <person name="Kuo A."/>
            <person name="Thoen E."/>
            <person name="Andreopoulos B."/>
            <person name="Lu D."/>
            <person name="Skrede I."/>
            <person name="Drula E."/>
            <person name="Henrissat B."/>
            <person name="Morin E."/>
            <person name="Kohler A."/>
            <person name="Barry K."/>
            <person name="LaButti K."/>
            <person name="Morin E."/>
            <person name="Salamov A."/>
            <person name="Lipzen A."/>
            <person name="Mereny Z."/>
            <person name="Hegedus B."/>
            <person name="Baldrian P."/>
            <person name="Stursova M."/>
            <person name="Weitz H."/>
            <person name="Taylor A."/>
            <person name="Grigoriev I.V."/>
            <person name="Nagy L.G."/>
            <person name="Martin F."/>
            <person name="Kauserud H."/>
        </authorList>
    </citation>
    <scope>NUCLEOTIDE SEQUENCE</scope>
    <source>
        <strain evidence="1">CBHHK200</strain>
    </source>
</reference>
<protein>
    <submittedName>
        <fullName evidence="1">Uncharacterized protein</fullName>
    </submittedName>
</protein>